<evidence type="ECO:0000313" key="2">
    <source>
        <dbReference type="Proteomes" id="UP001732700"/>
    </source>
</evidence>
<reference evidence="1" key="1">
    <citation type="submission" date="2021-05" db="EMBL/GenBank/DDBJ databases">
        <authorList>
            <person name="Scholz U."/>
            <person name="Mascher M."/>
            <person name="Fiebig A."/>
        </authorList>
    </citation>
    <scope>NUCLEOTIDE SEQUENCE [LARGE SCALE GENOMIC DNA]</scope>
</reference>
<evidence type="ECO:0000313" key="1">
    <source>
        <dbReference type="EnsemblPlants" id="AVESA.00010b.r2.6DG1157590.1.CDS"/>
    </source>
</evidence>
<organism evidence="1 2">
    <name type="scientific">Avena sativa</name>
    <name type="common">Oat</name>
    <dbReference type="NCBI Taxonomy" id="4498"/>
    <lineage>
        <taxon>Eukaryota</taxon>
        <taxon>Viridiplantae</taxon>
        <taxon>Streptophyta</taxon>
        <taxon>Embryophyta</taxon>
        <taxon>Tracheophyta</taxon>
        <taxon>Spermatophyta</taxon>
        <taxon>Magnoliopsida</taxon>
        <taxon>Liliopsida</taxon>
        <taxon>Poales</taxon>
        <taxon>Poaceae</taxon>
        <taxon>BOP clade</taxon>
        <taxon>Pooideae</taxon>
        <taxon>Poodae</taxon>
        <taxon>Poeae</taxon>
        <taxon>Poeae Chloroplast Group 1 (Aveneae type)</taxon>
        <taxon>Aveninae</taxon>
        <taxon>Avena</taxon>
    </lineage>
</organism>
<proteinExistence type="predicted"/>
<name>A0ACD5ZJ96_AVESA</name>
<sequence>MPCHAIAMTRASTHQRSDQPRAPRSLYITLHAPRRVNPSSTPTRPNTTSARRTFVPRKEGNQPAATRHTTTSSSTMRAMLFGCFAPRGGGGADPAAVSDDHDGATTSTTPSTKPPPSSTKRNNKKKKSMRRVQSSTARLRTLAVDDLSRTLASSGMRAFTYAELHLATRGFALSSKIGEGGFGPVYKGFLDDGPCRAVPRTAEPQTTSVAVKCLDADGPQGHREWLAEVVYLGMQLSHPHLVKLVGYCIQDHHRMLVYEYMARRSLEDHLFTNVLSTLPWATRLKIAVGAAKGLAFLHEADTPVIYRDFKASNILLESDYTAKLSDFGLAKEGPVGDETHISTRVMGTHGYAAPEYILTGHLTARSDVYSYGVVLLELLTGRRSVDKRRRGREQNLVDWARPYLRRPDRLHRVMDPSLEGSYSDDAAAKAATVAYNCLHSLPKSRPTMREVVDALEPLLSMRGDMPLGTFIYTAPEVVADKAEAADKKGRGGGGGGEATSMKKMAVQRVARHRYASSVAGSEGGRSPRQSTDRGA</sequence>
<dbReference type="EnsemblPlants" id="AVESA.00010b.r2.6DG1157590.1">
    <property type="protein sequence ID" value="AVESA.00010b.r2.6DG1157590.1.CDS"/>
    <property type="gene ID" value="AVESA.00010b.r2.6DG1157590"/>
</dbReference>
<accession>A0ACD5ZJ96</accession>
<keyword evidence="2" id="KW-1185">Reference proteome</keyword>
<protein>
    <submittedName>
        <fullName evidence="1">Uncharacterized protein</fullName>
    </submittedName>
</protein>
<dbReference type="Proteomes" id="UP001732700">
    <property type="component" value="Chromosome 6D"/>
</dbReference>
<reference evidence="1" key="2">
    <citation type="submission" date="2025-09" db="UniProtKB">
        <authorList>
            <consortium name="EnsemblPlants"/>
        </authorList>
    </citation>
    <scope>IDENTIFICATION</scope>
</reference>